<dbReference type="PROSITE" id="PS50990">
    <property type="entry name" value="PEPTIDASE_C39"/>
    <property type="match status" value="1"/>
</dbReference>
<dbReference type="InterPro" id="IPR011527">
    <property type="entry name" value="ABC1_TM_dom"/>
</dbReference>
<sequence length="731" mass="83481">MAKKFPSYIQLDMMDCGPSCVKIISEHYGKRYSLQYLREQSYITREGVSLLGISDAAEAVGFRTIGVKTTFEQLADEAPLPFIAHWNQQHFIVVHKITKKKVHVSDPAVGLVTYDREQFMKHWASTREQGEDKGVALLMEPTPEFFQRESDEKLKKTSWKFLLGYVLRYKKFLVQLFLGLLLGSLLSMIFPFLTQSVVDIGINTRDLNFIYIVLLGQFMLFFSQTAVDFIRRWILLHLSTRINISLISDFLIKLMKLPIGFFDTKMIGDLLQRINDHHRIERFLSTSTLTILFSFFNLIVFGFVLAYYNLYIFLIFLIGSVLYIGWVLAFLNIRKKLDYKRFQEMSRNQSSLIHLINGMQEIKLNNCEKQKRWEWERIQAKMFKINVKSVTLEQTQQAGSLFINQSKNILITFFAAYAVVNGTMTLGMMLAVQSIIGQLDGPITQMISFVYEMQDAKISLERLGEIHEKEEEESSEGDQVTILPEGKNLHLENITFQYEGPHSPKVIDGVTLTIPEGKITAIVGTSGSGKTTLLKLLLKFYPVTEGEIKLEGVQLNNLSGRLWRERCGTVMQDGFIFSDTIARNIAVSDEIIDQQRLRHAVQVANIQEFVEDLPLGYNTKIGQDGIGVSGGQKQRVLIARAVYKNPEFLFFDEATSALDANNERIIMENLDEFFKGKTAVVIAHRLSTVKNADQIIVLEKGKLVEQGTHKELTAKRGIYYNLVKNQLELGG</sequence>
<evidence type="ECO:0000256" key="7">
    <source>
        <dbReference type="ARBA" id="ARBA00022840"/>
    </source>
</evidence>
<dbReference type="GO" id="GO:0016887">
    <property type="term" value="F:ATP hydrolysis activity"/>
    <property type="evidence" value="ECO:0007669"/>
    <property type="project" value="InterPro"/>
</dbReference>
<evidence type="ECO:0000259" key="12">
    <source>
        <dbReference type="PROSITE" id="PS50929"/>
    </source>
</evidence>
<proteinExistence type="predicted"/>
<dbReference type="Gene3D" id="3.40.50.300">
    <property type="entry name" value="P-loop containing nucleotide triphosphate hydrolases"/>
    <property type="match status" value="1"/>
</dbReference>
<evidence type="ECO:0000259" key="11">
    <source>
        <dbReference type="PROSITE" id="PS50893"/>
    </source>
</evidence>
<evidence type="ECO:0000256" key="10">
    <source>
        <dbReference type="SAM" id="Phobius"/>
    </source>
</evidence>
<reference evidence="14 15" key="1">
    <citation type="submission" date="2007-01" db="EMBL/GenBank/DDBJ databases">
        <authorList>
            <person name="Haygood M."/>
            <person name="Podell S."/>
            <person name="Anderson C."/>
            <person name="Hopkinson B."/>
            <person name="Roe K."/>
            <person name="Barbeau K."/>
            <person name="Gaasterland T."/>
            <person name="Ferriera S."/>
            <person name="Johnson J."/>
            <person name="Kravitz S."/>
            <person name="Beeson K."/>
            <person name="Sutton G."/>
            <person name="Rogers Y.-H."/>
            <person name="Friedman R."/>
            <person name="Frazier M."/>
            <person name="Venter J.C."/>
        </authorList>
    </citation>
    <scope>NUCLEOTIDE SEQUENCE [LARGE SCALE GENOMIC DNA]</scope>
    <source>
        <strain evidence="14 15">ATCC 23134</strain>
    </source>
</reference>
<name>A1ZGQ1_MICM2</name>
<dbReference type="SUPFAM" id="SSF52540">
    <property type="entry name" value="P-loop containing nucleoside triphosphate hydrolases"/>
    <property type="match status" value="1"/>
</dbReference>
<dbReference type="Gene3D" id="3.90.70.10">
    <property type="entry name" value="Cysteine proteinases"/>
    <property type="match status" value="1"/>
</dbReference>
<dbReference type="InterPro" id="IPR003439">
    <property type="entry name" value="ABC_transporter-like_ATP-bd"/>
</dbReference>
<dbReference type="GO" id="GO:0015421">
    <property type="term" value="F:ABC-type oligopeptide transporter activity"/>
    <property type="evidence" value="ECO:0007669"/>
    <property type="project" value="TreeGrafter"/>
</dbReference>
<evidence type="ECO:0000259" key="13">
    <source>
        <dbReference type="PROSITE" id="PS50990"/>
    </source>
</evidence>
<feature type="transmembrane region" description="Helical" evidence="10">
    <location>
        <begin position="310"/>
        <end position="331"/>
    </location>
</feature>
<evidence type="ECO:0000256" key="6">
    <source>
        <dbReference type="ARBA" id="ARBA00022801"/>
    </source>
</evidence>
<dbReference type="Gene3D" id="1.20.1560.10">
    <property type="entry name" value="ABC transporter type 1, transmembrane domain"/>
    <property type="match status" value="1"/>
</dbReference>
<evidence type="ECO:0000256" key="3">
    <source>
        <dbReference type="ARBA" id="ARBA00022475"/>
    </source>
</evidence>
<keyword evidence="5" id="KW-0547">Nucleotide-binding</keyword>
<comment type="caution">
    <text evidence="14">The sequence shown here is derived from an EMBL/GenBank/DDBJ whole genome shotgun (WGS) entry which is preliminary data.</text>
</comment>
<evidence type="ECO:0000256" key="1">
    <source>
        <dbReference type="ARBA" id="ARBA00004651"/>
    </source>
</evidence>
<dbReference type="InterPro" id="IPR036640">
    <property type="entry name" value="ABC1_TM_sf"/>
</dbReference>
<dbReference type="PROSITE" id="PS00211">
    <property type="entry name" value="ABC_TRANSPORTER_1"/>
    <property type="match status" value="1"/>
</dbReference>
<dbReference type="FunFam" id="3.40.50.300:FF:000299">
    <property type="entry name" value="ABC transporter ATP-binding protein/permease"/>
    <property type="match status" value="1"/>
</dbReference>
<dbReference type="CDD" id="cd18571">
    <property type="entry name" value="ABC_6TM_peptidase_like"/>
    <property type="match status" value="1"/>
</dbReference>
<dbReference type="InterPro" id="IPR039421">
    <property type="entry name" value="Type_1_exporter"/>
</dbReference>
<feature type="transmembrane region" description="Helical" evidence="10">
    <location>
        <begin position="172"/>
        <end position="193"/>
    </location>
</feature>
<dbReference type="PANTHER" id="PTHR43394">
    <property type="entry name" value="ATP-DEPENDENT PERMEASE MDL1, MITOCHONDRIAL"/>
    <property type="match status" value="1"/>
</dbReference>
<keyword evidence="9 10" id="KW-0472">Membrane</keyword>
<dbReference type="PANTHER" id="PTHR43394:SF1">
    <property type="entry name" value="ATP-BINDING CASSETTE SUB-FAMILY B MEMBER 10, MITOCHONDRIAL"/>
    <property type="match status" value="1"/>
</dbReference>
<dbReference type="InterPro" id="IPR005074">
    <property type="entry name" value="Peptidase_C39"/>
</dbReference>
<keyword evidence="4 10" id="KW-0812">Transmembrane</keyword>
<dbReference type="InterPro" id="IPR027417">
    <property type="entry name" value="P-loop_NTPase"/>
</dbReference>
<evidence type="ECO:0000256" key="9">
    <source>
        <dbReference type="ARBA" id="ARBA00023136"/>
    </source>
</evidence>
<dbReference type="SMART" id="SM00382">
    <property type="entry name" value="AAA"/>
    <property type="match status" value="1"/>
</dbReference>
<feature type="transmembrane region" description="Helical" evidence="10">
    <location>
        <begin position="283"/>
        <end position="304"/>
    </location>
</feature>
<dbReference type="GO" id="GO:0005524">
    <property type="term" value="F:ATP binding"/>
    <property type="evidence" value="ECO:0007669"/>
    <property type="project" value="UniProtKB-KW"/>
</dbReference>
<dbReference type="GO" id="GO:0006508">
    <property type="term" value="P:proteolysis"/>
    <property type="evidence" value="ECO:0007669"/>
    <property type="project" value="InterPro"/>
</dbReference>
<feature type="transmembrane region" description="Helical" evidence="10">
    <location>
        <begin position="409"/>
        <end position="432"/>
    </location>
</feature>
<dbReference type="eggNOG" id="COG2274">
    <property type="taxonomic scope" value="Bacteria"/>
</dbReference>
<dbReference type="PROSITE" id="PS50929">
    <property type="entry name" value="ABC_TM1F"/>
    <property type="match status" value="1"/>
</dbReference>
<keyword evidence="7 14" id="KW-0067">ATP-binding</keyword>
<feature type="domain" description="Peptidase C39" evidence="13">
    <location>
        <begin position="10"/>
        <end position="130"/>
    </location>
</feature>
<keyword evidence="3" id="KW-1003">Cell membrane</keyword>
<dbReference type="MEROPS" id="C39.001"/>
<dbReference type="GO" id="GO:0008233">
    <property type="term" value="F:peptidase activity"/>
    <property type="evidence" value="ECO:0007669"/>
    <property type="project" value="InterPro"/>
</dbReference>
<evidence type="ECO:0000256" key="2">
    <source>
        <dbReference type="ARBA" id="ARBA00022448"/>
    </source>
</evidence>
<dbReference type="AlphaFoldDB" id="A1ZGQ1"/>
<gene>
    <name evidence="14" type="ORF">M23134_03306</name>
</gene>
<comment type="subcellular location">
    <subcellularLocation>
        <location evidence="1">Cell membrane</location>
        <topology evidence="1">Multi-pass membrane protein</topology>
    </subcellularLocation>
</comment>
<evidence type="ECO:0000313" key="14">
    <source>
        <dbReference type="EMBL" id="EAY30668.1"/>
    </source>
</evidence>
<accession>A1ZGQ1</accession>
<dbReference type="InterPro" id="IPR017871">
    <property type="entry name" value="ABC_transporter-like_CS"/>
</dbReference>
<protein>
    <submittedName>
        <fullName evidence="14">ABC transporter ATP-binding protein</fullName>
    </submittedName>
</protein>
<evidence type="ECO:0000256" key="5">
    <source>
        <dbReference type="ARBA" id="ARBA00022741"/>
    </source>
</evidence>
<feature type="domain" description="ABC transporter" evidence="11">
    <location>
        <begin position="489"/>
        <end position="725"/>
    </location>
</feature>
<evidence type="ECO:0000256" key="4">
    <source>
        <dbReference type="ARBA" id="ARBA00022692"/>
    </source>
</evidence>
<dbReference type="EMBL" id="AAWS01000006">
    <property type="protein sequence ID" value="EAY30668.1"/>
    <property type="molecule type" value="Genomic_DNA"/>
</dbReference>
<dbReference type="Pfam" id="PF03412">
    <property type="entry name" value="Peptidase_C39"/>
    <property type="match status" value="1"/>
</dbReference>
<organism evidence="14 15">
    <name type="scientific">Microscilla marina ATCC 23134</name>
    <dbReference type="NCBI Taxonomy" id="313606"/>
    <lineage>
        <taxon>Bacteria</taxon>
        <taxon>Pseudomonadati</taxon>
        <taxon>Bacteroidota</taxon>
        <taxon>Cytophagia</taxon>
        <taxon>Cytophagales</taxon>
        <taxon>Microscillaceae</taxon>
        <taxon>Microscilla</taxon>
    </lineage>
</organism>
<dbReference type="RefSeq" id="WP_002695007.1">
    <property type="nucleotide sequence ID" value="NZ_AAWS01000006.1"/>
</dbReference>
<keyword evidence="15" id="KW-1185">Reference proteome</keyword>
<dbReference type="Pfam" id="PF00664">
    <property type="entry name" value="ABC_membrane"/>
    <property type="match status" value="1"/>
</dbReference>
<dbReference type="SUPFAM" id="SSF90123">
    <property type="entry name" value="ABC transporter transmembrane region"/>
    <property type="match status" value="1"/>
</dbReference>
<keyword evidence="6" id="KW-0378">Hydrolase</keyword>
<dbReference type="InterPro" id="IPR003593">
    <property type="entry name" value="AAA+_ATPase"/>
</dbReference>
<dbReference type="GO" id="GO:0005886">
    <property type="term" value="C:plasma membrane"/>
    <property type="evidence" value="ECO:0007669"/>
    <property type="project" value="UniProtKB-SubCell"/>
</dbReference>
<dbReference type="Pfam" id="PF00005">
    <property type="entry name" value="ABC_tran"/>
    <property type="match status" value="1"/>
</dbReference>
<dbReference type="PROSITE" id="PS50893">
    <property type="entry name" value="ABC_TRANSPORTER_2"/>
    <property type="match status" value="1"/>
</dbReference>
<evidence type="ECO:0000313" key="15">
    <source>
        <dbReference type="Proteomes" id="UP000004095"/>
    </source>
</evidence>
<evidence type="ECO:0000256" key="8">
    <source>
        <dbReference type="ARBA" id="ARBA00022989"/>
    </source>
</evidence>
<keyword evidence="2" id="KW-0813">Transport</keyword>
<feature type="domain" description="ABC transmembrane type-1" evidence="12">
    <location>
        <begin position="176"/>
        <end position="455"/>
    </location>
</feature>
<dbReference type="CDD" id="cd02418">
    <property type="entry name" value="Peptidase_C39B"/>
    <property type="match status" value="1"/>
</dbReference>
<feature type="transmembrane region" description="Helical" evidence="10">
    <location>
        <begin position="209"/>
        <end position="230"/>
    </location>
</feature>
<dbReference type="Proteomes" id="UP000004095">
    <property type="component" value="Unassembled WGS sequence"/>
</dbReference>
<dbReference type="OrthoDB" id="9769115at2"/>
<keyword evidence="8 10" id="KW-1133">Transmembrane helix</keyword>